<name>A0A4Y2HNF5_ARAVE</name>
<organism evidence="2 3">
    <name type="scientific">Araneus ventricosus</name>
    <name type="common">Orbweaver spider</name>
    <name type="synonym">Epeira ventricosa</name>
    <dbReference type="NCBI Taxonomy" id="182803"/>
    <lineage>
        <taxon>Eukaryota</taxon>
        <taxon>Metazoa</taxon>
        <taxon>Ecdysozoa</taxon>
        <taxon>Arthropoda</taxon>
        <taxon>Chelicerata</taxon>
        <taxon>Arachnida</taxon>
        <taxon>Araneae</taxon>
        <taxon>Araneomorphae</taxon>
        <taxon>Entelegynae</taxon>
        <taxon>Araneoidea</taxon>
        <taxon>Araneidae</taxon>
        <taxon>Araneus</taxon>
    </lineage>
</organism>
<evidence type="ECO:0000313" key="2">
    <source>
        <dbReference type="EMBL" id="GBM66916.1"/>
    </source>
</evidence>
<evidence type="ECO:0000256" key="1">
    <source>
        <dbReference type="SAM" id="Phobius"/>
    </source>
</evidence>
<dbReference type="AlphaFoldDB" id="A0A4Y2HNF5"/>
<protein>
    <submittedName>
        <fullName evidence="2">Uncharacterized protein</fullName>
    </submittedName>
</protein>
<evidence type="ECO:0000313" key="3">
    <source>
        <dbReference type="Proteomes" id="UP000499080"/>
    </source>
</evidence>
<proteinExistence type="predicted"/>
<sequence>MYEKFEGRVNPAGFNGTLLCLSSVLSFQLSASTYATFDLSLPNIPTFDLSQTCSAYPNIISCAHELWAYRRRKPRLSGLDLLLTCYPRPKAALAFDLSSTSWHCRPNIWLLRHRPIILLLAFVISLTALNLGLSQHLGFSQRSQTLGLSQLIQAVVVQLTPSTDLSQRSAFGLSPACSN</sequence>
<comment type="caution">
    <text evidence="2">The sequence shown here is derived from an EMBL/GenBank/DDBJ whole genome shotgun (WGS) entry which is preliminary data.</text>
</comment>
<keyword evidence="1" id="KW-1133">Transmembrane helix</keyword>
<accession>A0A4Y2HNF5</accession>
<feature type="transmembrane region" description="Helical" evidence="1">
    <location>
        <begin position="116"/>
        <end position="133"/>
    </location>
</feature>
<keyword evidence="1" id="KW-0472">Membrane</keyword>
<gene>
    <name evidence="2" type="ORF">AVEN_4466_1</name>
</gene>
<keyword evidence="3" id="KW-1185">Reference proteome</keyword>
<reference evidence="2 3" key="1">
    <citation type="journal article" date="2019" name="Sci. Rep.">
        <title>Orb-weaving spider Araneus ventricosus genome elucidates the spidroin gene catalogue.</title>
        <authorList>
            <person name="Kono N."/>
            <person name="Nakamura H."/>
            <person name="Ohtoshi R."/>
            <person name="Moran D.A.P."/>
            <person name="Shinohara A."/>
            <person name="Yoshida Y."/>
            <person name="Fujiwara M."/>
            <person name="Mori M."/>
            <person name="Tomita M."/>
            <person name="Arakawa K."/>
        </authorList>
    </citation>
    <scope>NUCLEOTIDE SEQUENCE [LARGE SCALE GENOMIC DNA]</scope>
</reference>
<keyword evidence="1" id="KW-0812">Transmembrane</keyword>
<dbReference type="Proteomes" id="UP000499080">
    <property type="component" value="Unassembled WGS sequence"/>
</dbReference>
<dbReference type="EMBL" id="BGPR01103597">
    <property type="protein sequence ID" value="GBM66916.1"/>
    <property type="molecule type" value="Genomic_DNA"/>
</dbReference>